<dbReference type="Proteomes" id="UP000242715">
    <property type="component" value="Unassembled WGS sequence"/>
</dbReference>
<accession>A0A2Z6M1E9</accession>
<feature type="region of interest" description="Disordered" evidence="1">
    <location>
        <begin position="34"/>
        <end position="67"/>
    </location>
</feature>
<keyword evidence="3" id="KW-1185">Reference proteome</keyword>
<evidence type="ECO:0000313" key="3">
    <source>
        <dbReference type="Proteomes" id="UP000242715"/>
    </source>
</evidence>
<evidence type="ECO:0000313" key="2">
    <source>
        <dbReference type="EMBL" id="GAU24608.1"/>
    </source>
</evidence>
<organism evidence="2 3">
    <name type="scientific">Trifolium subterraneum</name>
    <name type="common">Subterranean clover</name>
    <dbReference type="NCBI Taxonomy" id="3900"/>
    <lineage>
        <taxon>Eukaryota</taxon>
        <taxon>Viridiplantae</taxon>
        <taxon>Streptophyta</taxon>
        <taxon>Embryophyta</taxon>
        <taxon>Tracheophyta</taxon>
        <taxon>Spermatophyta</taxon>
        <taxon>Magnoliopsida</taxon>
        <taxon>eudicotyledons</taxon>
        <taxon>Gunneridae</taxon>
        <taxon>Pentapetalae</taxon>
        <taxon>rosids</taxon>
        <taxon>fabids</taxon>
        <taxon>Fabales</taxon>
        <taxon>Fabaceae</taxon>
        <taxon>Papilionoideae</taxon>
        <taxon>50 kb inversion clade</taxon>
        <taxon>NPAAA clade</taxon>
        <taxon>Hologalegina</taxon>
        <taxon>IRL clade</taxon>
        <taxon>Trifolieae</taxon>
        <taxon>Trifolium</taxon>
    </lineage>
</organism>
<reference evidence="3" key="1">
    <citation type="journal article" date="2017" name="Front. Plant Sci.">
        <title>Climate Clever Clovers: New Paradigm to Reduce the Environmental Footprint of Ruminants by Breeding Low Methanogenic Forages Utilizing Haplotype Variation.</title>
        <authorList>
            <person name="Kaur P."/>
            <person name="Appels R."/>
            <person name="Bayer P.E."/>
            <person name="Keeble-Gagnere G."/>
            <person name="Wang J."/>
            <person name="Hirakawa H."/>
            <person name="Shirasawa K."/>
            <person name="Vercoe P."/>
            <person name="Stefanova K."/>
            <person name="Durmic Z."/>
            <person name="Nichols P."/>
            <person name="Revell C."/>
            <person name="Isobe S.N."/>
            <person name="Edwards D."/>
            <person name="Erskine W."/>
        </authorList>
    </citation>
    <scope>NUCLEOTIDE SEQUENCE [LARGE SCALE GENOMIC DNA]</scope>
    <source>
        <strain evidence="3">cv. Daliak</strain>
    </source>
</reference>
<dbReference type="EMBL" id="DF973293">
    <property type="protein sequence ID" value="GAU24608.1"/>
    <property type="molecule type" value="Genomic_DNA"/>
</dbReference>
<proteinExistence type="predicted"/>
<evidence type="ECO:0000256" key="1">
    <source>
        <dbReference type="SAM" id="MobiDB-lite"/>
    </source>
</evidence>
<sequence>MGMREQQSVKITAATARNGEATVTTKIVTEETEADRENKMKIKGSEEATTTVEDPNLFKEEEISQTKEDRVIVLDPEPPPEPPDDGSRVVSIQQSETLGGESLRTASGFSMPKSPWNQTTKGQALLKEEVRSQKMQVVWLSVTVTPPSKPPDNGQLVVSLQQSLIHVDESSTATKLVDEEKKVLEEGRAKWTIWELNISSQIITRVVIRGAHIPPSLSCVTQWTHLTT</sequence>
<feature type="compositionally biased region" description="Basic and acidic residues" evidence="1">
    <location>
        <begin position="56"/>
        <end position="67"/>
    </location>
</feature>
<gene>
    <name evidence="2" type="ORF">TSUD_289710</name>
</gene>
<dbReference type="AlphaFoldDB" id="A0A2Z6M1E9"/>
<protein>
    <submittedName>
        <fullName evidence="2">Uncharacterized protein</fullName>
    </submittedName>
</protein>
<name>A0A2Z6M1E9_TRISU</name>
<feature type="compositionally biased region" description="Basic and acidic residues" evidence="1">
    <location>
        <begin position="35"/>
        <end position="46"/>
    </location>
</feature>